<dbReference type="GO" id="GO:0005737">
    <property type="term" value="C:cytoplasm"/>
    <property type="evidence" value="ECO:0007669"/>
    <property type="project" value="TreeGrafter"/>
</dbReference>
<reference evidence="6" key="1">
    <citation type="submission" date="2009-08" db="EMBL/GenBank/DDBJ databases">
        <title>Annotation of Salpingoeca rosetta.</title>
        <authorList>
            <consortium name="The Broad Institute Genome Sequencing Platform"/>
            <person name="Russ C."/>
            <person name="Cuomo C."/>
            <person name="Burger G."/>
            <person name="Gray M.W."/>
            <person name="Holland P.W.H."/>
            <person name="King N."/>
            <person name="Lang F.B.F."/>
            <person name="Roger A.J."/>
            <person name="Ruiz-Trillo I."/>
            <person name="Young S.K."/>
            <person name="Zeng Q."/>
            <person name="Gargeya S."/>
            <person name="Alvarado L."/>
            <person name="Berlin A."/>
            <person name="Chapman S.B."/>
            <person name="Chen Z."/>
            <person name="Freedman E."/>
            <person name="Gellesch M."/>
            <person name="Goldberg J."/>
            <person name="Griggs A."/>
            <person name="Gujja S."/>
            <person name="Heilman E."/>
            <person name="Heiman D."/>
            <person name="Howarth C."/>
            <person name="Mehta T."/>
            <person name="Neiman D."/>
            <person name="Pearson M."/>
            <person name="Roberts A."/>
            <person name="Saif S."/>
            <person name="Shea T."/>
            <person name="Shenoy N."/>
            <person name="Sisk P."/>
            <person name="Stolte C."/>
            <person name="Sykes S."/>
            <person name="White J."/>
            <person name="Yandava C."/>
            <person name="Haas B."/>
            <person name="Nusbaum C."/>
            <person name="Birren B."/>
        </authorList>
    </citation>
    <scope>NUCLEOTIDE SEQUENCE</scope>
    <source>
        <strain evidence="6">ATCC 50818</strain>
    </source>
</reference>
<dbReference type="EMBL" id="GL832959">
    <property type="protein sequence ID" value="EGD81434.1"/>
    <property type="molecule type" value="Genomic_DNA"/>
</dbReference>
<dbReference type="Pfam" id="PF03770">
    <property type="entry name" value="IPK"/>
    <property type="match status" value="1"/>
</dbReference>
<dbReference type="KEGG" id="sre:PTSG_02155"/>
<name>F2U1D2_SALR5</name>
<evidence type="ECO:0000256" key="2">
    <source>
        <dbReference type="ARBA" id="ARBA00022679"/>
    </source>
</evidence>
<dbReference type="GeneID" id="16077230"/>
<organism evidence="6 7">
    <name type="scientific">Salpingoeca rosetta (strain ATCC 50818 / BSB-021)</name>
    <dbReference type="NCBI Taxonomy" id="946362"/>
    <lineage>
        <taxon>Eukaryota</taxon>
        <taxon>Choanoflagellata</taxon>
        <taxon>Craspedida</taxon>
        <taxon>Salpingoecidae</taxon>
        <taxon>Salpingoeca</taxon>
    </lineage>
</organism>
<comment type="similarity">
    <text evidence="1 4">Belongs to the inositol phosphokinase (IPK) family.</text>
</comment>
<dbReference type="InterPro" id="IPR038286">
    <property type="entry name" value="IPK_sf"/>
</dbReference>
<dbReference type="EC" id="2.7.-.-" evidence="4"/>
<protein>
    <recommendedName>
        <fullName evidence="4">Kinase</fullName>
        <ecNumber evidence="4">2.7.-.-</ecNumber>
    </recommendedName>
</protein>
<feature type="region of interest" description="Disordered" evidence="5">
    <location>
        <begin position="1"/>
        <end position="36"/>
    </location>
</feature>
<dbReference type="eggNOG" id="KOG1621">
    <property type="taxonomic scope" value="Eukaryota"/>
</dbReference>
<keyword evidence="3 4" id="KW-0418">Kinase</keyword>
<keyword evidence="2 4" id="KW-0808">Transferase</keyword>
<evidence type="ECO:0000256" key="4">
    <source>
        <dbReference type="RuleBase" id="RU363090"/>
    </source>
</evidence>
<keyword evidence="7" id="KW-1185">Reference proteome</keyword>
<dbReference type="RefSeq" id="XP_004996638.1">
    <property type="nucleotide sequence ID" value="XM_004996581.1"/>
</dbReference>
<dbReference type="PANTHER" id="PTHR12400:SF26">
    <property type="entry name" value="KINASE"/>
    <property type="match status" value="1"/>
</dbReference>
<evidence type="ECO:0000313" key="6">
    <source>
        <dbReference type="EMBL" id="EGD81434.1"/>
    </source>
</evidence>
<dbReference type="OMA" id="FQVFVEF"/>
<sequence>MAEHVKFMEAPEPRRPASASQKTRQPHVAQPAFPVVEGPPVEADERIVPQSIVLPSSLIDEAKKESKELVPLPLLSVQRDGEVVPPTAKPSWRTLLQSPLGSFLTGIKPRATFIQLAGHKGDFVSGQGGVIYKKSSQLEKAALEELMSDTLKHSVPLYFKPVMLRDEDNNPVEYLELQDLLCLFDDPSVMDVKMGVRTFQEVEVSKTKRRMDLLGKMVKLDPDEPSEEEKRVGITKARYMIFRERLSSTNTLGLRVEAIKRCGEKPRNDFQKVKDEDEVRKLLELYMPEDPALRRIVLRGILDKMTLLREKLTESAFFKYHELIGSSLLFIYDSTGAVGIWMIDFGKTSKTDSPLKHDVRWTMGTREDGYLIGFDNLARMLRSLSGAQ</sequence>
<proteinExistence type="inferred from homology"/>
<gene>
    <name evidence="6" type="ORF">PTSG_02155</name>
</gene>
<feature type="compositionally biased region" description="Basic and acidic residues" evidence="5">
    <location>
        <begin position="1"/>
        <end position="15"/>
    </location>
</feature>
<evidence type="ECO:0000256" key="5">
    <source>
        <dbReference type="SAM" id="MobiDB-lite"/>
    </source>
</evidence>
<dbReference type="Proteomes" id="UP000007799">
    <property type="component" value="Unassembled WGS sequence"/>
</dbReference>
<dbReference type="PANTHER" id="PTHR12400">
    <property type="entry name" value="INOSITOL POLYPHOSPHATE KINASE"/>
    <property type="match status" value="1"/>
</dbReference>
<dbReference type="GO" id="GO:0000828">
    <property type="term" value="F:inositol hexakisphosphate kinase activity"/>
    <property type="evidence" value="ECO:0007669"/>
    <property type="project" value="TreeGrafter"/>
</dbReference>
<dbReference type="STRING" id="946362.F2U1D2"/>
<dbReference type="AlphaFoldDB" id="F2U1D2"/>
<dbReference type="InterPro" id="IPR005522">
    <property type="entry name" value="IPK"/>
</dbReference>
<dbReference type="Gene3D" id="3.30.470.160">
    <property type="entry name" value="Inositol polyphosphate kinase"/>
    <property type="match status" value="1"/>
</dbReference>
<dbReference type="GO" id="GO:0032958">
    <property type="term" value="P:inositol phosphate biosynthetic process"/>
    <property type="evidence" value="ECO:0007669"/>
    <property type="project" value="InterPro"/>
</dbReference>
<dbReference type="FunCoup" id="F2U1D2">
    <property type="interactions" value="818"/>
</dbReference>
<dbReference type="InParanoid" id="F2U1D2"/>
<evidence type="ECO:0000256" key="1">
    <source>
        <dbReference type="ARBA" id="ARBA00007374"/>
    </source>
</evidence>
<dbReference type="GO" id="GO:0005634">
    <property type="term" value="C:nucleus"/>
    <property type="evidence" value="ECO:0007669"/>
    <property type="project" value="TreeGrafter"/>
</dbReference>
<dbReference type="GO" id="GO:0046854">
    <property type="term" value="P:phosphatidylinositol phosphate biosynthetic process"/>
    <property type="evidence" value="ECO:0007669"/>
    <property type="project" value="TreeGrafter"/>
</dbReference>
<evidence type="ECO:0000256" key="3">
    <source>
        <dbReference type="ARBA" id="ARBA00022777"/>
    </source>
</evidence>
<evidence type="ECO:0000313" key="7">
    <source>
        <dbReference type="Proteomes" id="UP000007799"/>
    </source>
</evidence>
<dbReference type="OrthoDB" id="338650at2759"/>
<dbReference type="SUPFAM" id="SSF56104">
    <property type="entry name" value="SAICAR synthase-like"/>
    <property type="match status" value="1"/>
</dbReference>
<accession>F2U1D2</accession>